<evidence type="ECO:0000256" key="1">
    <source>
        <dbReference type="SAM" id="Phobius"/>
    </source>
</evidence>
<dbReference type="Proteomes" id="UP001634393">
    <property type="component" value="Unassembled WGS sequence"/>
</dbReference>
<keyword evidence="3" id="KW-1185">Reference proteome</keyword>
<comment type="caution">
    <text evidence="2">The sequence shown here is derived from an EMBL/GenBank/DDBJ whole genome shotgun (WGS) entry which is preliminary data.</text>
</comment>
<keyword evidence="1" id="KW-1133">Transmembrane helix</keyword>
<gene>
    <name evidence="2" type="ORF">ACJIZ3_015608</name>
</gene>
<accession>A0ABD3RMZ4</accession>
<keyword evidence="1" id="KW-0812">Transmembrane</keyword>
<dbReference type="AlphaFoldDB" id="A0ABD3RMZ4"/>
<proteinExistence type="predicted"/>
<organism evidence="2 3">
    <name type="scientific">Penstemon smallii</name>
    <dbReference type="NCBI Taxonomy" id="265156"/>
    <lineage>
        <taxon>Eukaryota</taxon>
        <taxon>Viridiplantae</taxon>
        <taxon>Streptophyta</taxon>
        <taxon>Embryophyta</taxon>
        <taxon>Tracheophyta</taxon>
        <taxon>Spermatophyta</taxon>
        <taxon>Magnoliopsida</taxon>
        <taxon>eudicotyledons</taxon>
        <taxon>Gunneridae</taxon>
        <taxon>Pentapetalae</taxon>
        <taxon>asterids</taxon>
        <taxon>lamiids</taxon>
        <taxon>Lamiales</taxon>
        <taxon>Plantaginaceae</taxon>
        <taxon>Cheloneae</taxon>
        <taxon>Penstemon</taxon>
    </lineage>
</organism>
<evidence type="ECO:0000313" key="2">
    <source>
        <dbReference type="EMBL" id="KAL3814340.1"/>
    </source>
</evidence>
<sequence length="48" mass="5845">MIVSFFPSFSHLEFFVMEIFLFLIFLYFSIDLALNEIIYILVERSIYL</sequence>
<evidence type="ECO:0000313" key="3">
    <source>
        <dbReference type="Proteomes" id="UP001634393"/>
    </source>
</evidence>
<dbReference type="EMBL" id="JBJXBP010000008">
    <property type="protein sequence ID" value="KAL3814340.1"/>
    <property type="molecule type" value="Genomic_DNA"/>
</dbReference>
<protein>
    <submittedName>
        <fullName evidence="2">Uncharacterized protein</fullName>
    </submittedName>
</protein>
<reference evidence="2 3" key="1">
    <citation type="submission" date="2024-12" db="EMBL/GenBank/DDBJ databases">
        <title>The unique morphological basis and parallel evolutionary history of personate flowers in Penstemon.</title>
        <authorList>
            <person name="Depatie T.H."/>
            <person name="Wessinger C.A."/>
        </authorList>
    </citation>
    <scope>NUCLEOTIDE SEQUENCE [LARGE SCALE GENOMIC DNA]</scope>
    <source>
        <strain evidence="2">WTNN_2</strain>
        <tissue evidence="2">Leaf</tissue>
    </source>
</reference>
<keyword evidence="1" id="KW-0472">Membrane</keyword>
<feature type="transmembrane region" description="Helical" evidence="1">
    <location>
        <begin position="20"/>
        <end position="42"/>
    </location>
</feature>
<name>A0ABD3RMZ4_9LAMI</name>